<dbReference type="Gene3D" id="2.170.130.20">
    <property type="entry name" value="LCCL-like domain"/>
    <property type="match status" value="2"/>
</dbReference>
<gene>
    <name evidence="3" type="ORF">IQ266_20165</name>
</gene>
<protein>
    <recommendedName>
        <fullName evidence="2">LCCL domain-containing protein</fullName>
    </recommendedName>
</protein>
<keyword evidence="4" id="KW-1185">Reference proteome</keyword>
<dbReference type="SUPFAM" id="SSF69848">
    <property type="entry name" value="LCCL domain"/>
    <property type="match status" value="2"/>
</dbReference>
<dbReference type="PANTHER" id="PTHR31331">
    <property type="entry name" value="LCCL DOMAIN PROTEIN (AFU_ORTHOLOGUE AFUA_5G08630)"/>
    <property type="match status" value="1"/>
</dbReference>
<dbReference type="Pfam" id="PF03815">
    <property type="entry name" value="LCCL"/>
    <property type="match status" value="2"/>
</dbReference>
<dbReference type="PROSITE" id="PS50820">
    <property type="entry name" value="LCCL"/>
    <property type="match status" value="2"/>
</dbReference>
<feature type="domain" description="LCCL" evidence="2">
    <location>
        <begin position="203"/>
        <end position="264"/>
    </location>
</feature>
<dbReference type="PANTHER" id="PTHR31331:SF1">
    <property type="entry name" value="CYSTEINE RICH SECRETORY PROTEIN LCCL DOMAIN CONTAINING 2"/>
    <property type="match status" value="1"/>
</dbReference>
<feature type="domain" description="LCCL" evidence="2">
    <location>
        <begin position="314"/>
        <end position="375"/>
    </location>
</feature>
<dbReference type="InterPro" id="IPR051957">
    <property type="entry name" value="CRISP-LCCL_domain"/>
</dbReference>
<dbReference type="SMART" id="SM00603">
    <property type="entry name" value="LCCL"/>
    <property type="match status" value="2"/>
</dbReference>
<dbReference type="Proteomes" id="UP000625316">
    <property type="component" value="Unassembled WGS sequence"/>
</dbReference>
<comment type="caution">
    <text evidence="3">The sequence shown here is derived from an EMBL/GenBank/DDBJ whole genome shotgun (WGS) entry which is preliminary data.</text>
</comment>
<keyword evidence="1" id="KW-0732">Signal</keyword>
<proteinExistence type="predicted"/>
<evidence type="ECO:0000313" key="4">
    <source>
        <dbReference type="Proteomes" id="UP000625316"/>
    </source>
</evidence>
<dbReference type="InterPro" id="IPR004043">
    <property type="entry name" value="LCCL"/>
</dbReference>
<dbReference type="InterPro" id="IPR036609">
    <property type="entry name" value="LCCL_sf"/>
</dbReference>
<reference evidence="3" key="1">
    <citation type="submission" date="2020-10" db="EMBL/GenBank/DDBJ databases">
        <authorList>
            <person name="Castelo-Branco R."/>
            <person name="Eusebio N."/>
            <person name="Adriana R."/>
            <person name="Vieira A."/>
            <person name="Brugerolle De Fraissinette N."/>
            <person name="Rezende De Castro R."/>
            <person name="Schneider M.P."/>
            <person name="Vasconcelos V."/>
            <person name="Leao P.N."/>
        </authorList>
    </citation>
    <scope>NUCLEOTIDE SEQUENCE</scope>
    <source>
        <strain evidence="3">LEGE 11480</strain>
    </source>
</reference>
<sequence length="379" mass="40956">MLKMTSRTNLLIPVLLLFSSHSTQALSTPINVGVYNAGSRYITIAKKGNQICYSGDSVPPGRYSIAVGETTGSLTQSGSSLTVDGWKEYGKTVALRLRGKTLVVTHNGKYAGEYDFYNSGQPGSQYTGVLGSCLNSKGPFFEPAPGYKITLPKVVSNKQSRQRSQTIPKGSEVTWKKNASDIRGRLDQDFTFICPPNGRISTVWGTDIYTDDSSICSAAVHAGLITARNGGAITIRMKSGEESYTGIKRNGVKSRGYGNWSSSFIFLNSMGLEPSVSKKTTASITWGKSASKFRGRLDQDFTFICPSNGRINTIWGTDIYTDDSSICSAAVHAGLITARNGGAVTIRMKSGEESYTGIKRNGVKSSRYGSWSSSFIFLK</sequence>
<accession>A0A928Z5J5</accession>
<organism evidence="3 4">
    <name type="scientific">Romeriopsis navalis LEGE 11480</name>
    <dbReference type="NCBI Taxonomy" id="2777977"/>
    <lineage>
        <taxon>Bacteria</taxon>
        <taxon>Bacillati</taxon>
        <taxon>Cyanobacteriota</taxon>
        <taxon>Cyanophyceae</taxon>
        <taxon>Leptolyngbyales</taxon>
        <taxon>Leptolyngbyaceae</taxon>
        <taxon>Romeriopsis</taxon>
        <taxon>Romeriopsis navalis</taxon>
    </lineage>
</organism>
<dbReference type="EMBL" id="JADEXQ010000086">
    <property type="protein sequence ID" value="MBE9032057.1"/>
    <property type="molecule type" value="Genomic_DNA"/>
</dbReference>
<dbReference type="RefSeq" id="WP_264326883.1">
    <property type="nucleotide sequence ID" value="NZ_JADEXQ010000086.1"/>
</dbReference>
<feature type="signal peptide" evidence="1">
    <location>
        <begin position="1"/>
        <end position="25"/>
    </location>
</feature>
<name>A0A928Z5J5_9CYAN</name>
<dbReference type="AlphaFoldDB" id="A0A928Z5J5"/>
<evidence type="ECO:0000313" key="3">
    <source>
        <dbReference type="EMBL" id="MBE9032057.1"/>
    </source>
</evidence>
<feature type="chain" id="PRO_5037135512" description="LCCL domain-containing protein" evidence="1">
    <location>
        <begin position="26"/>
        <end position="379"/>
    </location>
</feature>
<evidence type="ECO:0000256" key="1">
    <source>
        <dbReference type="SAM" id="SignalP"/>
    </source>
</evidence>
<evidence type="ECO:0000259" key="2">
    <source>
        <dbReference type="PROSITE" id="PS50820"/>
    </source>
</evidence>